<dbReference type="AlphaFoldDB" id="A0A6N4Y093"/>
<evidence type="ECO:0000313" key="3">
    <source>
        <dbReference type="EMBL" id="CAA7392497.1"/>
    </source>
</evidence>
<organism evidence="3 4">
    <name type="scientific">Chryseobacterium fistulae</name>
    <dbReference type="NCBI Taxonomy" id="2675058"/>
    <lineage>
        <taxon>Bacteria</taxon>
        <taxon>Pseudomonadati</taxon>
        <taxon>Bacteroidota</taxon>
        <taxon>Flavobacteriia</taxon>
        <taxon>Flavobacteriales</taxon>
        <taxon>Weeksellaceae</taxon>
        <taxon>Chryseobacterium group</taxon>
        <taxon>Chryseobacterium</taxon>
    </lineage>
</organism>
<evidence type="ECO:0000313" key="4">
    <source>
        <dbReference type="Proteomes" id="UP000445309"/>
    </source>
</evidence>
<feature type="domain" description="Amidohydrolase 3" evidence="2">
    <location>
        <begin position="89"/>
        <end position="584"/>
    </location>
</feature>
<feature type="transmembrane region" description="Helical" evidence="1">
    <location>
        <begin position="12"/>
        <end position="30"/>
    </location>
</feature>
<reference evidence="3 4" key="1">
    <citation type="submission" date="2020-01" db="EMBL/GenBank/DDBJ databases">
        <authorList>
            <person name="Rodrigo-Torres L."/>
            <person name="Arahal R. D."/>
            <person name="Lucena T."/>
        </authorList>
    </citation>
    <scope>NUCLEOTIDE SEQUENCE [LARGE SCALE GENOMIC DNA]</scope>
    <source>
        <strain evidence="3 4">CECT 9393</strain>
    </source>
</reference>
<proteinExistence type="predicted"/>
<dbReference type="InterPro" id="IPR032466">
    <property type="entry name" value="Metal_Hydrolase"/>
</dbReference>
<dbReference type="SUPFAM" id="SSF51338">
    <property type="entry name" value="Composite domain of metallo-dependent hydrolases"/>
    <property type="match status" value="1"/>
</dbReference>
<protein>
    <submittedName>
        <fullName evidence="3">N-substituted formamide deformylase</fullName>
        <ecNumber evidence="3">3.5.1.91</ecNumber>
    </submittedName>
</protein>
<dbReference type="InterPro" id="IPR033932">
    <property type="entry name" value="YtcJ-like"/>
</dbReference>
<dbReference type="RefSeq" id="WP_228454058.1">
    <property type="nucleotide sequence ID" value="NZ_CACVBY010000112.1"/>
</dbReference>
<name>A0A6N4Y093_9FLAO</name>
<dbReference type="Pfam" id="PF07969">
    <property type="entry name" value="Amidohydro_3"/>
    <property type="match status" value="1"/>
</dbReference>
<dbReference type="Proteomes" id="UP000445309">
    <property type="component" value="Unassembled WGS sequence"/>
</dbReference>
<dbReference type="Gene3D" id="3.10.310.70">
    <property type="match status" value="1"/>
</dbReference>
<keyword evidence="4" id="KW-1185">Reference proteome</keyword>
<dbReference type="CDD" id="cd01300">
    <property type="entry name" value="YtcJ_like"/>
    <property type="match status" value="1"/>
</dbReference>
<dbReference type="PANTHER" id="PTHR22642:SF2">
    <property type="entry name" value="PROTEIN LONG AFTER FAR-RED 3"/>
    <property type="match status" value="1"/>
</dbReference>
<gene>
    <name evidence="3" type="primary">nfdA</name>
    <name evidence="3" type="ORF">CHRY9393_03217</name>
</gene>
<accession>A0A6N4Y093</accession>
<dbReference type="InterPro" id="IPR013108">
    <property type="entry name" value="Amidohydro_3"/>
</dbReference>
<evidence type="ECO:0000259" key="2">
    <source>
        <dbReference type="Pfam" id="PF07969"/>
    </source>
</evidence>
<dbReference type="EMBL" id="CACVBY010000112">
    <property type="protein sequence ID" value="CAA7392497.1"/>
    <property type="molecule type" value="Genomic_DNA"/>
</dbReference>
<keyword evidence="1" id="KW-0472">Membrane</keyword>
<dbReference type="SUPFAM" id="SSF51556">
    <property type="entry name" value="Metallo-dependent hydrolases"/>
    <property type="match status" value="1"/>
</dbReference>
<dbReference type="EC" id="3.5.1.91" evidence="3"/>
<evidence type="ECO:0000256" key="1">
    <source>
        <dbReference type="SAM" id="Phobius"/>
    </source>
</evidence>
<dbReference type="Gene3D" id="2.30.40.10">
    <property type="entry name" value="Urease, subunit C, domain 1"/>
    <property type="match status" value="1"/>
</dbReference>
<keyword evidence="1" id="KW-1133">Transmembrane helix</keyword>
<keyword evidence="3" id="KW-0378">Hydrolase</keyword>
<dbReference type="InterPro" id="IPR011059">
    <property type="entry name" value="Metal-dep_hydrolase_composite"/>
</dbReference>
<dbReference type="GO" id="GO:0016810">
    <property type="term" value="F:hydrolase activity, acting on carbon-nitrogen (but not peptide) bonds"/>
    <property type="evidence" value="ECO:0007669"/>
    <property type="project" value="InterPro"/>
</dbReference>
<keyword evidence="1" id="KW-0812">Transmembrane</keyword>
<dbReference type="PANTHER" id="PTHR22642">
    <property type="entry name" value="IMIDAZOLONEPROPIONASE"/>
    <property type="match status" value="1"/>
</dbReference>
<dbReference type="Gene3D" id="3.20.20.140">
    <property type="entry name" value="Metal-dependent hydrolases"/>
    <property type="match status" value="1"/>
</dbReference>
<sequence>MKTKLIETNSDFFPSHLLYIFYLSILLGILSCAKPNKGNNADTIYINGDILTMAGDKADYVEAVALKDGKILFTGNRGEAMKLKGDSTKVIDLKGQTLMPGFIDAHGHVSLYAQLSAAVNLLPEPYGTVMSIADLQKAMKNFIIQNKIPPGMPVMGNGYDDAIMQEHRHPTAQELDAISTVNPIYILHTSGHMGVANSLLLKNMGITYDTPDPEGGVIGRDPKTHQLTGKMIENANVNSMLYVVKQLPQPSGDDVFKSLLAAEREWFANGQTTICDGRPDPGSIKLVFGANDKNLLKGDYIILPDYDTNKDSLTAFKKYYKTYHNRVKIGAIKMTFDGSPQGKSAWLTQPYLVPPDGESADFKGQPIYTHEAAYNGLKDIFSHGMQAHVHCNGDAAIDEGLNLMERLKKEGLLTSDMRCVLVHSQVCRKDQVSRFKEIGIMPSWFPTHCYLWGDWHMNSVLGKDRASHISPLKEGLDQGIRFTIHHDSPVTPPDLLTAIYAAVNRKTRSGFILGPEQRVSPYEALKAITMNAAWQWGEENEKGSIEKGKKADLVILDKNPVKVDPLTIKDIKVMETFKEGKSVFKRE</sequence>
<dbReference type="PROSITE" id="PS51257">
    <property type="entry name" value="PROKAR_LIPOPROTEIN"/>
    <property type="match status" value="1"/>
</dbReference>